<evidence type="ECO:0000256" key="1">
    <source>
        <dbReference type="SAM" id="Phobius"/>
    </source>
</evidence>
<dbReference type="Proteomes" id="UP000289216">
    <property type="component" value="Unassembled WGS sequence"/>
</dbReference>
<dbReference type="EMBL" id="SBAP01000032">
    <property type="protein sequence ID" value="RXZ68429.1"/>
    <property type="molecule type" value="Genomic_DNA"/>
</dbReference>
<protein>
    <submittedName>
        <fullName evidence="2">Uncharacterized protein</fullName>
    </submittedName>
</protein>
<evidence type="ECO:0000313" key="3">
    <source>
        <dbReference type="Proteomes" id="UP000289216"/>
    </source>
</evidence>
<feature type="transmembrane region" description="Helical" evidence="1">
    <location>
        <begin position="93"/>
        <end position="110"/>
    </location>
</feature>
<dbReference type="AlphaFoldDB" id="A0A4Q2KUB2"/>
<proteinExistence type="predicted"/>
<sequence>MATCTEVSVNFSSIKILQNKLLTFLKSKQGKIFLLFLFLFVLASTNVLANLGGIAGIETTLQKWFNFVIGVFRYLAAAAIIMTLILAFQGRPVWFQGISVALVCVLIGNLDKVLNFLGLGKGLLM</sequence>
<accession>A0A4Q2KUB2</accession>
<keyword evidence="1" id="KW-0812">Transmembrane</keyword>
<organism evidence="2 3">
    <name type="scientific">Fusobacterium necrophorum</name>
    <dbReference type="NCBI Taxonomy" id="859"/>
    <lineage>
        <taxon>Bacteria</taxon>
        <taxon>Fusobacteriati</taxon>
        <taxon>Fusobacteriota</taxon>
        <taxon>Fusobacteriia</taxon>
        <taxon>Fusobacteriales</taxon>
        <taxon>Fusobacteriaceae</taxon>
        <taxon>Fusobacterium</taxon>
    </lineage>
</organism>
<evidence type="ECO:0000313" key="2">
    <source>
        <dbReference type="EMBL" id="RXZ68429.1"/>
    </source>
</evidence>
<feature type="transmembrane region" description="Helical" evidence="1">
    <location>
        <begin position="64"/>
        <end position="87"/>
    </location>
</feature>
<comment type="caution">
    <text evidence="2">The sequence shown here is derived from an EMBL/GenBank/DDBJ whole genome shotgun (WGS) entry which is preliminary data.</text>
</comment>
<keyword evidence="1" id="KW-1133">Transmembrane helix</keyword>
<dbReference type="Pfam" id="PF04956">
    <property type="entry name" value="TrbC"/>
    <property type="match status" value="1"/>
</dbReference>
<keyword evidence="1" id="KW-0472">Membrane</keyword>
<reference evidence="2 3" key="1">
    <citation type="submission" date="2019-01" db="EMBL/GenBank/DDBJ databases">
        <title>Fusobacterium necrophorum Isolated From the Uterus of Dairy Cows.</title>
        <authorList>
            <person name="Francis A.M."/>
        </authorList>
    </citation>
    <scope>NUCLEOTIDE SEQUENCE [LARGE SCALE GENOMIC DNA]</scope>
    <source>
        <strain evidence="2 3">KG35</strain>
    </source>
</reference>
<feature type="transmembrane region" description="Helical" evidence="1">
    <location>
        <begin position="32"/>
        <end position="52"/>
    </location>
</feature>
<dbReference type="RefSeq" id="WP_129491694.1">
    <property type="nucleotide sequence ID" value="NZ_SBAP01000032.1"/>
</dbReference>
<name>A0A4Q2KUB2_9FUSO</name>
<gene>
    <name evidence="2" type="ORF">EPT53_09900</name>
</gene>
<dbReference type="InterPro" id="IPR007039">
    <property type="entry name" value="TrbC/VirB2"/>
</dbReference>